<dbReference type="STRING" id="1385519.N801_17705"/>
<comment type="caution">
    <text evidence="2">The sequence shown here is derived from an EMBL/GenBank/DDBJ whole genome shotgun (WGS) entry which is preliminary data.</text>
</comment>
<protein>
    <submittedName>
        <fullName evidence="2">Uncharacterized protein</fullName>
    </submittedName>
</protein>
<evidence type="ECO:0000256" key="1">
    <source>
        <dbReference type="SAM" id="MobiDB-lite"/>
    </source>
</evidence>
<dbReference type="Proteomes" id="UP000030013">
    <property type="component" value="Unassembled WGS sequence"/>
</dbReference>
<keyword evidence="3" id="KW-1185">Reference proteome</keyword>
<name>A0A0A0JV33_9MICO</name>
<evidence type="ECO:0000313" key="2">
    <source>
        <dbReference type="EMBL" id="KGN39942.1"/>
    </source>
</evidence>
<dbReference type="EMBL" id="AVPL01000061">
    <property type="protein sequence ID" value="KGN39942.1"/>
    <property type="molecule type" value="Genomic_DNA"/>
</dbReference>
<evidence type="ECO:0000313" key="3">
    <source>
        <dbReference type="Proteomes" id="UP000030013"/>
    </source>
</evidence>
<dbReference type="RefSeq" id="WP_035939993.1">
    <property type="nucleotide sequence ID" value="NZ_AVPL01000061.1"/>
</dbReference>
<dbReference type="AlphaFoldDB" id="A0A0A0JV33"/>
<feature type="region of interest" description="Disordered" evidence="1">
    <location>
        <begin position="1"/>
        <end position="26"/>
    </location>
</feature>
<sequence length="79" mass="8673">MMTGDDERVSGDTTSDPGPTPIGLCVVRSEPMNRSRLYSITVTLDVVDPSRTRHHRTSSAEEVLRIVGAFLKESSQVVQ</sequence>
<feature type="compositionally biased region" description="Basic and acidic residues" evidence="1">
    <location>
        <begin position="1"/>
        <end position="10"/>
    </location>
</feature>
<accession>A0A0A0JV33</accession>
<reference evidence="2 3" key="1">
    <citation type="submission" date="2013-08" db="EMBL/GenBank/DDBJ databases">
        <title>The genome sequence of Knoellia aerolata.</title>
        <authorList>
            <person name="Zhu W."/>
            <person name="Wang G."/>
        </authorList>
    </citation>
    <scope>NUCLEOTIDE SEQUENCE [LARGE SCALE GENOMIC DNA]</scope>
    <source>
        <strain evidence="2 3">DSM 18566</strain>
    </source>
</reference>
<gene>
    <name evidence="2" type="ORF">N801_17705</name>
</gene>
<organism evidence="2 3">
    <name type="scientific">Knoellia aerolata DSM 18566</name>
    <dbReference type="NCBI Taxonomy" id="1385519"/>
    <lineage>
        <taxon>Bacteria</taxon>
        <taxon>Bacillati</taxon>
        <taxon>Actinomycetota</taxon>
        <taxon>Actinomycetes</taxon>
        <taxon>Micrococcales</taxon>
        <taxon>Intrasporangiaceae</taxon>
        <taxon>Knoellia</taxon>
    </lineage>
</organism>
<proteinExistence type="predicted"/>